<dbReference type="STRING" id="985054.SAMN05444358_11337"/>
<dbReference type="AlphaFoldDB" id="A0A1H3F423"/>
<sequence>MLLPSGQIRVTRIDTESLLSPYLLELDVTLREQRPL</sequence>
<accession>A0A1H3F423</accession>
<dbReference type="EMBL" id="FNNP01000013">
    <property type="protein sequence ID" value="SDX85665.1"/>
    <property type="molecule type" value="Genomic_DNA"/>
</dbReference>
<keyword evidence="2" id="KW-1185">Reference proteome</keyword>
<organism evidence="1 2">
    <name type="scientific">Ruegeria halocynthiae</name>
    <dbReference type="NCBI Taxonomy" id="985054"/>
    <lineage>
        <taxon>Bacteria</taxon>
        <taxon>Pseudomonadati</taxon>
        <taxon>Pseudomonadota</taxon>
        <taxon>Alphaproteobacteria</taxon>
        <taxon>Rhodobacterales</taxon>
        <taxon>Roseobacteraceae</taxon>
        <taxon>Ruegeria</taxon>
    </lineage>
</organism>
<evidence type="ECO:0000313" key="1">
    <source>
        <dbReference type="EMBL" id="SDX85665.1"/>
    </source>
</evidence>
<name>A0A1H3F423_9RHOB</name>
<evidence type="ECO:0000313" key="2">
    <source>
        <dbReference type="Proteomes" id="UP000183400"/>
    </source>
</evidence>
<proteinExistence type="predicted"/>
<gene>
    <name evidence="1" type="ORF">SAMN05444358_11337</name>
</gene>
<reference evidence="2" key="1">
    <citation type="submission" date="2016-10" db="EMBL/GenBank/DDBJ databases">
        <authorList>
            <person name="Varghese N."/>
            <person name="Submissions S."/>
        </authorList>
    </citation>
    <scope>NUCLEOTIDE SEQUENCE [LARGE SCALE GENOMIC DNA]</scope>
    <source>
        <strain evidence="2">DSM 27839</strain>
    </source>
</reference>
<protein>
    <submittedName>
        <fullName evidence="1">Uncharacterized protein</fullName>
    </submittedName>
</protein>
<dbReference type="Proteomes" id="UP000183400">
    <property type="component" value="Unassembled WGS sequence"/>
</dbReference>